<reference evidence="1 2" key="1">
    <citation type="submission" date="2019-06" db="EMBL/GenBank/DDBJ databases">
        <title>Genome Sequence of the Brown Rot Fungal Pathogen Monilinia fructicola.</title>
        <authorList>
            <person name="De Miccolis Angelini R.M."/>
            <person name="Landi L."/>
            <person name="Abate D."/>
            <person name="Pollastro S."/>
            <person name="Romanazzi G."/>
            <person name="Faretra F."/>
        </authorList>
    </citation>
    <scope>NUCLEOTIDE SEQUENCE [LARGE SCALE GENOMIC DNA]</scope>
    <source>
        <strain evidence="1 2">Mfrc123</strain>
    </source>
</reference>
<dbReference type="AlphaFoldDB" id="A0A5M9JI09"/>
<keyword evidence="2" id="KW-1185">Reference proteome</keyword>
<comment type="caution">
    <text evidence="1">The sequence shown here is derived from an EMBL/GenBank/DDBJ whole genome shotgun (WGS) entry which is preliminary data.</text>
</comment>
<name>A0A5M9JI09_MONFR</name>
<evidence type="ECO:0000313" key="1">
    <source>
        <dbReference type="EMBL" id="KAA8567983.1"/>
    </source>
</evidence>
<gene>
    <name evidence="1" type="ORF">EYC84_008413</name>
</gene>
<protein>
    <submittedName>
        <fullName evidence="1">Uncharacterized protein</fullName>
    </submittedName>
</protein>
<dbReference type="EMBL" id="VICG01000010">
    <property type="protein sequence ID" value="KAA8567983.1"/>
    <property type="molecule type" value="Genomic_DNA"/>
</dbReference>
<accession>A0A5M9JI09</accession>
<proteinExistence type="predicted"/>
<sequence>MELKSLRKTCSVALYLFGAVRPKLKFKAFTSIVLTYRRLGGLGGASLPAKVNGTNQGELKLIMGGAALRWFSSRFHAIFAEQWMIPCSDINSIVGVRFEHYV</sequence>
<evidence type="ECO:0000313" key="2">
    <source>
        <dbReference type="Proteomes" id="UP000322873"/>
    </source>
</evidence>
<dbReference type="Proteomes" id="UP000322873">
    <property type="component" value="Unassembled WGS sequence"/>
</dbReference>
<organism evidence="1 2">
    <name type="scientific">Monilinia fructicola</name>
    <name type="common">Brown rot fungus</name>
    <name type="synonym">Ciboria fructicola</name>
    <dbReference type="NCBI Taxonomy" id="38448"/>
    <lineage>
        <taxon>Eukaryota</taxon>
        <taxon>Fungi</taxon>
        <taxon>Dikarya</taxon>
        <taxon>Ascomycota</taxon>
        <taxon>Pezizomycotina</taxon>
        <taxon>Leotiomycetes</taxon>
        <taxon>Helotiales</taxon>
        <taxon>Sclerotiniaceae</taxon>
        <taxon>Monilinia</taxon>
    </lineage>
</organism>